<protein>
    <submittedName>
        <fullName evidence="3">Uncharacterized protein LOC108564934</fullName>
    </submittedName>
</protein>
<organism evidence="2 3">
    <name type="scientific">Nicrophorus vespilloides</name>
    <name type="common">Boreal carrion beetle</name>
    <dbReference type="NCBI Taxonomy" id="110193"/>
    <lineage>
        <taxon>Eukaryota</taxon>
        <taxon>Metazoa</taxon>
        <taxon>Ecdysozoa</taxon>
        <taxon>Arthropoda</taxon>
        <taxon>Hexapoda</taxon>
        <taxon>Insecta</taxon>
        <taxon>Pterygota</taxon>
        <taxon>Neoptera</taxon>
        <taxon>Endopterygota</taxon>
        <taxon>Coleoptera</taxon>
        <taxon>Polyphaga</taxon>
        <taxon>Staphyliniformia</taxon>
        <taxon>Silphidae</taxon>
        <taxon>Nicrophorinae</taxon>
        <taxon>Nicrophorus</taxon>
    </lineage>
</organism>
<gene>
    <name evidence="3" type="primary">LOC108564934</name>
</gene>
<feature type="signal peptide" evidence="1">
    <location>
        <begin position="1"/>
        <end position="19"/>
    </location>
</feature>
<dbReference type="SUPFAM" id="SSF100910">
    <property type="entry name" value="Chemosensory protein Csp2"/>
    <property type="match status" value="1"/>
</dbReference>
<dbReference type="InterPro" id="IPR036682">
    <property type="entry name" value="OS_D_A10/PebIII_sf"/>
</dbReference>
<dbReference type="PANTHER" id="PTHR11257:SF8">
    <property type="entry name" value="GEO08457P1"/>
    <property type="match status" value="1"/>
</dbReference>
<evidence type="ECO:0000313" key="2">
    <source>
        <dbReference type="Proteomes" id="UP000695000"/>
    </source>
</evidence>
<reference evidence="3" key="1">
    <citation type="submission" date="2025-08" db="UniProtKB">
        <authorList>
            <consortium name="RefSeq"/>
        </authorList>
    </citation>
    <scope>IDENTIFICATION</scope>
    <source>
        <tissue evidence="3">Whole Larva</tissue>
    </source>
</reference>
<dbReference type="Gene3D" id="1.10.2080.10">
    <property type="entry name" value="Insect odorant-binding protein A10/Ejaculatory bulb-specific protein 3"/>
    <property type="match status" value="1"/>
</dbReference>
<accession>A0ABM1MYH4</accession>
<dbReference type="Proteomes" id="UP000695000">
    <property type="component" value="Unplaced"/>
</dbReference>
<name>A0ABM1MYH4_NICVS</name>
<keyword evidence="1" id="KW-0732">Signal</keyword>
<dbReference type="PANTHER" id="PTHR11257">
    <property type="entry name" value="CHEMOSENSORY PROTEIN-RELATED"/>
    <property type="match status" value="1"/>
</dbReference>
<keyword evidence="2" id="KW-1185">Reference proteome</keyword>
<evidence type="ECO:0000313" key="3">
    <source>
        <dbReference type="RefSeq" id="XP_017779624.1"/>
    </source>
</evidence>
<evidence type="ECO:0000256" key="1">
    <source>
        <dbReference type="SAM" id="SignalP"/>
    </source>
</evidence>
<feature type="chain" id="PRO_5045470326" evidence="1">
    <location>
        <begin position="20"/>
        <end position="94"/>
    </location>
</feature>
<dbReference type="InterPro" id="IPR005055">
    <property type="entry name" value="A10/PebIII"/>
</dbReference>
<dbReference type="RefSeq" id="XP_017779624.1">
    <property type="nucleotide sequence ID" value="XM_017924135.1"/>
</dbReference>
<sequence>MKCLQVFATVLILVSLVKCQGNRYIEKQLLCALDEAPCDAWGQQIKAALPEIIGRGCQNCDRVQLNNVKRITRFVQSRYPEIWASLVDKYSNYQ</sequence>
<dbReference type="Pfam" id="PF03392">
    <property type="entry name" value="OS-D"/>
    <property type="match status" value="1"/>
</dbReference>
<proteinExistence type="predicted"/>
<dbReference type="GeneID" id="108564934"/>